<evidence type="ECO:0000256" key="1">
    <source>
        <dbReference type="SAM" id="Coils"/>
    </source>
</evidence>
<accession>A0A8J8NUE8</accession>
<name>A0A8J8NUE8_HALGN</name>
<organism evidence="3 4">
    <name type="scientific">Halteria grandinella</name>
    <dbReference type="NCBI Taxonomy" id="5974"/>
    <lineage>
        <taxon>Eukaryota</taxon>
        <taxon>Sar</taxon>
        <taxon>Alveolata</taxon>
        <taxon>Ciliophora</taxon>
        <taxon>Intramacronucleata</taxon>
        <taxon>Spirotrichea</taxon>
        <taxon>Stichotrichia</taxon>
        <taxon>Sporadotrichida</taxon>
        <taxon>Halteriidae</taxon>
        <taxon>Halteria</taxon>
    </lineage>
</organism>
<keyword evidence="2" id="KW-1133">Transmembrane helix</keyword>
<evidence type="ECO:0000313" key="4">
    <source>
        <dbReference type="Proteomes" id="UP000785679"/>
    </source>
</evidence>
<proteinExistence type="predicted"/>
<dbReference type="AlphaFoldDB" id="A0A8J8NUE8"/>
<keyword evidence="2" id="KW-0812">Transmembrane</keyword>
<dbReference type="EMBL" id="RRYP01007284">
    <property type="protein sequence ID" value="TNV80610.1"/>
    <property type="molecule type" value="Genomic_DNA"/>
</dbReference>
<feature type="transmembrane region" description="Helical" evidence="2">
    <location>
        <begin position="17"/>
        <end position="34"/>
    </location>
</feature>
<comment type="caution">
    <text evidence="3">The sequence shown here is derived from an EMBL/GenBank/DDBJ whole genome shotgun (WGS) entry which is preliminary data.</text>
</comment>
<protein>
    <submittedName>
        <fullName evidence="3">Uncharacterized protein</fullName>
    </submittedName>
</protein>
<feature type="coiled-coil region" evidence="1">
    <location>
        <begin position="49"/>
        <end position="83"/>
    </location>
</feature>
<dbReference type="Proteomes" id="UP000785679">
    <property type="component" value="Unassembled WGS sequence"/>
</dbReference>
<evidence type="ECO:0000313" key="3">
    <source>
        <dbReference type="EMBL" id="TNV80610.1"/>
    </source>
</evidence>
<evidence type="ECO:0000256" key="2">
    <source>
        <dbReference type="SAM" id="Phobius"/>
    </source>
</evidence>
<keyword evidence="4" id="KW-1185">Reference proteome</keyword>
<sequence length="389" mass="45590">MYLSMRCSLYFDDTIRLLRYISYFSAALMFFLIVQRKCLILHREYFAEVRQKNMEIDVQNQKIRSLEAMLEKQCRKDEEVEQDNRLNTAQCIIKGEDHQTEYQNHSKIEELQSEQKFKEEKNEEGSFKMLQIIRETLKNQKLMLNHLIPLLNDVKYTALHESPKETFSSKIGIAFKWIKLIQLGTEGMRGQLGDGRMANPIESPLSIGALIESSQKLLQHYAAFQRLNLKFSPNQALAQQQVRTNKFVFRYIIMRVLKGFKEGGNVTIYSQVINQNVFSHSEGKVIININGIVKKEEFIEISDTNGWNIEQRLQGFRISKELYNTDQNTPKKQQIQERGERVQSFKCEDTVITFGRDKKYGEEDEDFSIYNLNDNESFEVTRNICPSVI</sequence>
<reference evidence="3" key="1">
    <citation type="submission" date="2019-06" db="EMBL/GenBank/DDBJ databases">
        <authorList>
            <person name="Zheng W."/>
        </authorList>
    </citation>
    <scope>NUCLEOTIDE SEQUENCE</scope>
    <source>
        <strain evidence="3">QDHG01</strain>
    </source>
</reference>
<keyword evidence="1" id="KW-0175">Coiled coil</keyword>
<gene>
    <name evidence="3" type="ORF">FGO68_gene13290</name>
</gene>
<keyword evidence="2" id="KW-0472">Membrane</keyword>